<comment type="caution">
    <text evidence="1">The sequence shown here is derived from an EMBL/GenBank/DDBJ whole genome shotgun (WGS) entry which is preliminary data.</text>
</comment>
<protein>
    <submittedName>
        <fullName evidence="1">Uncharacterized protein</fullName>
    </submittedName>
</protein>
<gene>
    <name evidence="1" type="ORF">S12H4_26417</name>
</gene>
<dbReference type="EMBL" id="BARW01014983">
    <property type="protein sequence ID" value="GAI82317.1"/>
    <property type="molecule type" value="Genomic_DNA"/>
</dbReference>
<sequence length="119" mass="13411">HVFCAATGHSTATSDAITRWYTTGVWNRDEVFDPLVDELTDKALAESDTEKRTAILKELYIHLATQCYDFASPAPSDFTAWQPWLKGYTGESVISNIGWGQTLARIWLDQDLRKAMVGR</sequence>
<accession>X1RNH8</accession>
<dbReference type="SUPFAM" id="SSF53850">
    <property type="entry name" value="Periplasmic binding protein-like II"/>
    <property type="match status" value="1"/>
</dbReference>
<proteinExistence type="predicted"/>
<dbReference type="AlphaFoldDB" id="X1RNH8"/>
<dbReference type="Gene3D" id="3.10.105.10">
    <property type="entry name" value="Dipeptide-binding Protein, Domain 3"/>
    <property type="match status" value="1"/>
</dbReference>
<feature type="non-terminal residue" evidence="1">
    <location>
        <position position="1"/>
    </location>
</feature>
<name>X1RNH8_9ZZZZ</name>
<organism evidence="1">
    <name type="scientific">marine sediment metagenome</name>
    <dbReference type="NCBI Taxonomy" id="412755"/>
    <lineage>
        <taxon>unclassified sequences</taxon>
        <taxon>metagenomes</taxon>
        <taxon>ecological metagenomes</taxon>
    </lineage>
</organism>
<reference evidence="1" key="1">
    <citation type="journal article" date="2014" name="Front. Microbiol.">
        <title>High frequency of phylogenetically diverse reductive dehalogenase-homologous genes in deep subseafloor sedimentary metagenomes.</title>
        <authorList>
            <person name="Kawai M."/>
            <person name="Futagami T."/>
            <person name="Toyoda A."/>
            <person name="Takaki Y."/>
            <person name="Nishi S."/>
            <person name="Hori S."/>
            <person name="Arai W."/>
            <person name="Tsubouchi T."/>
            <person name="Morono Y."/>
            <person name="Uchiyama I."/>
            <person name="Ito T."/>
            <person name="Fujiyama A."/>
            <person name="Inagaki F."/>
            <person name="Takami H."/>
        </authorList>
    </citation>
    <scope>NUCLEOTIDE SEQUENCE</scope>
    <source>
        <strain evidence="1">Expedition CK06-06</strain>
    </source>
</reference>
<evidence type="ECO:0000313" key="1">
    <source>
        <dbReference type="EMBL" id="GAI82317.1"/>
    </source>
</evidence>